<dbReference type="Gene3D" id="3.90.76.10">
    <property type="entry name" value="Dipeptide-binding Protein, Domain 1"/>
    <property type="match status" value="1"/>
</dbReference>
<dbReference type="GO" id="GO:1904680">
    <property type="term" value="F:peptide transmembrane transporter activity"/>
    <property type="evidence" value="ECO:0007669"/>
    <property type="project" value="TreeGrafter"/>
</dbReference>
<keyword evidence="2" id="KW-0813">Transport</keyword>
<dbReference type="Gene3D" id="3.40.190.10">
    <property type="entry name" value="Periplasmic binding protein-like II"/>
    <property type="match status" value="1"/>
</dbReference>
<dbReference type="AlphaFoldDB" id="A0A097SQ45"/>
<evidence type="ECO:0000256" key="2">
    <source>
        <dbReference type="ARBA" id="ARBA00022448"/>
    </source>
</evidence>
<dbReference type="PANTHER" id="PTHR30290">
    <property type="entry name" value="PERIPLASMIC BINDING COMPONENT OF ABC TRANSPORTER"/>
    <property type="match status" value="1"/>
</dbReference>
<dbReference type="CDD" id="cd00995">
    <property type="entry name" value="PBP2_NikA_DppA_OppA_like"/>
    <property type="match status" value="1"/>
</dbReference>
<gene>
    <name evidence="5" type="ORF">LRS1606.212</name>
</gene>
<dbReference type="Gene3D" id="3.10.105.10">
    <property type="entry name" value="Dipeptide-binding Protein, Domain 3"/>
    <property type="match status" value="1"/>
</dbReference>
<reference evidence="5" key="1">
    <citation type="submission" date="2014-03" db="EMBL/GenBank/DDBJ databases">
        <authorList>
            <person name="Zhang G."/>
            <person name="Zhu L."/>
            <person name="Fang P."/>
        </authorList>
    </citation>
    <scope>NUCLEOTIDE SEQUENCE</scope>
    <source>
        <strain evidence="5">NS1</strain>
        <plasmid evidence="5">pNSL1</plasmid>
    </source>
</reference>
<dbReference type="GO" id="GO:0015833">
    <property type="term" value="P:peptide transport"/>
    <property type="evidence" value="ECO:0007669"/>
    <property type="project" value="TreeGrafter"/>
</dbReference>
<evidence type="ECO:0000256" key="1">
    <source>
        <dbReference type="ARBA" id="ARBA00005695"/>
    </source>
</evidence>
<organism evidence="5">
    <name type="scientific">Rhodococcus sp. NS1</name>
    <dbReference type="NCBI Taxonomy" id="402236"/>
    <lineage>
        <taxon>Bacteria</taxon>
        <taxon>Bacillati</taxon>
        <taxon>Actinomycetota</taxon>
        <taxon>Actinomycetes</taxon>
        <taxon>Mycobacteriales</taxon>
        <taxon>Nocardiaceae</taxon>
        <taxon>Rhodococcus</taxon>
    </lineage>
</organism>
<protein>
    <recommendedName>
        <fullName evidence="4">Solute-binding protein family 5 domain-containing protein</fullName>
    </recommendedName>
</protein>
<keyword evidence="5" id="KW-0614">Plasmid</keyword>
<dbReference type="PANTHER" id="PTHR30290:SF9">
    <property type="entry name" value="OLIGOPEPTIDE-BINDING PROTEIN APPA"/>
    <property type="match status" value="1"/>
</dbReference>
<name>A0A097SQ45_9NOCA</name>
<dbReference type="PIRSF" id="PIRSF002741">
    <property type="entry name" value="MppA"/>
    <property type="match status" value="1"/>
</dbReference>
<dbReference type="Pfam" id="PF00496">
    <property type="entry name" value="SBP_bac_5"/>
    <property type="match status" value="1"/>
</dbReference>
<dbReference type="GO" id="GO:0042597">
    <property type="term" value="C:periplasmic space"/>
    <property type="evidence" value="ECO:0007669"/>
    <property type="project" value="UniProtKB-ARBA"/>
</dbReference>
<evidence type="ECO:0000259" key="4">
    <source>
        <dbReference type="Pfam" id="PF00496"/>
    </source>
</evidence>
<dbReference type="InterPro" id="IPR000914">
    <property type="entry name" value="SBP_5_dom"/>
</dbReference>
<sequence length="552" mass="61939">MTCSTDAVRFSRRILVRFERKCGSVRKRNRLAVASAGLAAVLLLGGCASGGGTADAGTGPVDGGDFVTGLYLEPRGLDPHRQVFWETYRVSRNIFEPLVGEDLATTDGTPELVPVLATGWDHSEDGRTWTFQLREGVTFHDGSPFDAEALHKNVRRVWDRSYEYFDEESAGRVKVWFANLTNAAPTGDYTYTFEFDRPFLGFPRILAQSMYTLPVGNPVVWETYGNDGFAEHPEGTGPYRFVSRAIGDRIELERNENYWGEPPHLHTLTFRIIPNNQTRVASLINGEVDLISYVQPDDVETLENAGIDVPEGTGAELIYFSFNRRNPVFDDDRVREALIHGLDRQALADEVYNGYATPQYSFLPPGNEAYRDEVTDFEYDPERARQLLADAGYGPGELRFNLVVDVANENVGQWLQAHLKQIGVETEVVSLDRVNYSARVYNPQPGDGLSIDEFGETNAEWLHNGYNGLKNRGLNPEQYPEVTQAIETALYTDDAEQRIALWQDAEEQLRSKALVIPAVNLNRYYATGPNVEGFVFASTNWYDLSNVWLAGE</sequence>
<dbReference type="InterPro" id="IPR030678">
    <property type="entry name" value="Peptide/Ni-bd"/>
</dbReference>
<dbReference type="InterPro" id="IPR039424">
    <property type="entry name" value="SBP_5"/>
</dbReference>
<accession>A0A097SQ45</accession>
<geneLocation type="plasmid" evidence="5">
    <name>pNSL1</name>
</geneLocation>
<dbReference type="GO" id="GO:0043190">
    <property type="term" value="C:ATP-binding cassette (ABC) transporter complex"/>
    <property type="evidence" value="ECO:0007669"/>
    <property type="project" value="InterPro"/>
</dbReference>
<evidence type="ECO:0000256" key="3">
    <source>
        <dbReference type="ARBA" id="ARBA00022729"/>
    </source>
</evidence>
<feature type="domain" description="Solute-binding protein family 5" evidence="4">
    <location>
        <begin position="111"/>
        <end position="441"/>
    </location>
</feature>
<proteinExistence type="inferred from homology"/>
<comment type="similarity">
    <text evidence="1">Belongs to the bacterial solute-binding protein 5 family.</text>
</comment>
<dbReference type="EMBL" id="KJ605395">
    <property type="protein sequence ID" value="AIU93646.1"/>
    <property type="molecule type" value="Genomic_DNA"/>
</dbReference>
<dbReference type="SUPFAM" id="SSF53850">
    <property type="entry name" value="Periplasmic binding protein-like II"/>
    <property type="match status" value="1"/>
</dbReference>
<evidence type="ECO:0000313" key="5">
    <source>
        <dbReference type="EMBL" id="AIU93646.1"/>
    </source>
</evidence>
<keyword evidence="3" id="KW-0732">Signal</keyword>